<feature type="compositionally biased region" description="Basic and acidic residues" evidence="3">
    <location>
        <begin position="568"/>
        <end position="580"/>
    </location>
</feature>
<dbReference type="InterPro" id="IPR036875">
    <property type="entry name" value="Znf_CCHC_sf"/>
</dbReference>
<evidence type="ECO:0000256" key="2">
    <source>
        <dbReference type="SAM" id="Coils"/>
    </source>
</evidence>
<keyword evidence="1" id="KW-0863">Zinc-finger</keyword>
<feature type="coiled-coil region" evidence="2">
    <location>
        <begin position="180"/>
        <end position="207"/>
    </location>
</feature>
<evidence type="ECO:0000256" key="1">
    <source>
        <dbReference type="PROSITE-ProRule" id="PRU00047"/>
    </source>
</evidence>
<dbReference type="GO" id="GO:0008270">
    <property type="term" value="F:zinc ion binding"/>
    <property type="evidence" value="ECO:0007669"/>
    <property type="project" value="UniProtKB-KW"/>
</dbReference>
<name>A0A699I6T2_TANCI</name>
<feature type="compositionally biased region" description="Basic and acidic residues" evidence="3">
    <location>
        <begin position="540"/>
        <end position="561"/>
    </location>
</feature>
<reference evidence="5" key="1">
    <citation type="journal article" date="2019" name="Sci. Rep.">
        <title>Draft genome of Tanacetum cinerariifolium, the natural source of mosquito coil.</title>
        <authorList>
            <person name="Yamashiro T."/>
            <person name="Shiraishi A."/>
            <person name="Satake H."/>
            <person name="Nakayama K."/>
        </authorList>
    </citation>
    <scope>NUCLEOTIDE SEQUENCE</scope>
</reference>
<dbReference type="GO" id="GO:0003676">
    <property type="term" value="F:nucleic acid binding"/>
    <property type="evidence" value="ECO:0007669"/>
    <property type="project" value="InterPro"/>
</dbReference>
<sequence>QKVQNDDHYDVFAIDCQHTEQSESVHNTYLIEQDAQNVLIESEDMNYDSEQIDQNDVDVDLAKERELLASLIAKLKCEIDESKNHNTLLETSNKVLVEKLKIEIADFKNKNKSLTEANNKLSGVNAHLYADYKKSKDELKRRNTVEYATEIELECAKLRGDLLSNKMEQKRYFEKYTHIINGLNQTVSELQHKLSAHQDTISILNQQKDAQNKLFKTQEDKDIEKVIDLENKVKVLDNIVYKTGQSVQTMNMLNNKCRTSFAKPEIGNVAGARETVGSSVVQKSGIQCYNCKEFGHVARECQKPKRAKDAAYHREKMLLSHYMYMVQLQEVSTNVADSGPIFDDEPLQKVSNDDHYNVFVIESAHPEQSKSVHDTYPIEKDTQNVIIDSLDMNCDIEEIDQNDDDNDFAKERELPASLIEKLKCEIDESKNRNKFLETSNNFFKEANNRLSETNNLLYAYYKKSEAELARRNSKEYVSQMELECTKVREMKDKLSAHQETIFILSQQKEAQIKLYKTREDKELDKVIALEQKVKVKEYQKKDKIRSKPDKNEKRGEAEKSQKQLQSIKEVKLKKTQKERPNMQSHSSYKRKKKKKGQICNYMKVQVQGLKLSKLQSCEFTLSSLYVLQGFSFFLQMVLTLILATFDGLDVGLLGDVIGEDDCDDDG</sequence>
<dbReference type="AlphaFoldDB" id="A0A699I6T2"/>
<gene>
    <name evidence="5" type="ORF">Tci_486466</name>
</gene>
<dbReference type="EMBL" id="BKCJ010245560">
    <property type="protein sequence ID" value="GEZ14493.1"/>
    <property type="molecule type" value="Genomic_DNA"/>
</dbReference>
<keyword evidence="1" id="KW-0479">Metal-binding</keyword>
<organism evidence="5">
    <name type="scientific">Tanacetum cinerariifolium</name>
    <name type="common">Dalmatian daisy</name>
    <name type="synonym">Chrysanthemum cinerariifolium</name>
    <dbReference type="NCBI Taxonomy" id="118510"/>
    <lineage>
        <taxon>Eukaryota</taxon>
        <taxon>Viridiplantae</taxon>
        <taxon>Streptophyta</taxon>
        <taxon>Embryophyta</taxon>
        <taxon>Tracheophyta</taxon>
        <taxon>Spermatophyta</taxon>
        <taxon>Magnoliopsida</taxon>
        <taxon>eudicotyledons</taxon>
        <taxon>Gunneridae</taxon>
        <taxon>Pentapetalae</taxon>
        <taxon>asterids</taxon>
        <taxon>campanulids</taxon>
        <taxon>Asterales</taxon>
        <taxon>Asteraceae</taxon>
        <taxon>Asteroideae</taxon>
        <taxon>Anthemideae</taxon>
        <taxon>Anthemidinae</taxon>
        <taxon>Tanacetum</taxon>
    </lineage>
</organism>
<accession>A0A699I6T2</accession>
<dbReference type="Pfam" id="PF00098">
    <property type="entry name" value="zf-CCHC"/>
    <property type="match status" value="1"/>
</dbReference>
<keyword evidence="2" id="KW-0175">Coiled coil</keyword>
<comment type="caution">
    <text evidence="5">The sequence shown here is derived from an EMBL/GenBank/DDBJ whole genome shotgun (WGS) entry which is preliminary data.</text>
</comment>
<evidence type="ECO:0000259" key="4">
    <source>
        <dbReference type="PROSITE" id="PS50158"/>
    </source>
</evidence>
<protein>
    <recommendedName>
        <fullName evidence="4">CCHC-type domain-containing protein</fullName>
    </recommendedName>
</protein>
<feature type="domain" description="CCHC-type" evidence="4">
    <location>
        <begin position="288"/>
        <end position="303"/>
    </location>
</feature>
<feature type="region of interest" description="Disordered" evidence="3">
    <location>
        <begin position="540"/>
        <end position="594"/>
    </location>
</feature>
<dbReference type="InterPro" id="IPR001878">
    <property type="entry name" value="Znf_CCHC"/>
</dbReference>
<feature type="non-terminal residue" evidence="5">
    <location>
        <position position="1"/>
    </location>
</feature>
<dbReference type="PROSITE" id="PS50158">
    <property type="entry name" value="ZF_CCHC"/>
    <property type="match status" value="1"/>
</dbReference>
<dbReference type="Gene3D" id="4.10.60.10">
    <property type="entry name" value="Zinc finger, CCHC-type"/>
    <property type="match status" value="1"/>
</dbReference>
<proteinExistence type="predicted"/>
<dbReference type="SUPFAM" id="SSF57756">
    <property type="entry name" value="Retrovirus zinc finger-like domains"/>
    <property type="match status" value="1"/>
</dbReference>
<dbReference type="SMART" id="SM00343">
    <property type="entry name" value="ZnF_C2HC"/>
    <property type="match status" value="1"/>
</dbReference>
<evidence type="ECO:0000313" key="5">
    <source>
        <dbReference type="EMBL" id="GEZ14493.1"/>
    </source>
</evidence>
<evidence type="ECO:0000256" key="3">
    <source>
        <dbReference type="SAM" id="MobiDB-lite"/>
    </source>
</evidence>
<keyword evidence="1" id="KW-0862">Zinc</keyword>